<evidence type="ECO:0000256" key="2">
    <source>
        <dbReference type="ARBA" id="ARBA00007568"/>
    </source>
</evidence>
<keyword evidence="8" id="KW-1185">Reference proteome</keyword>
<gene>
    <name evidence="7" type="ordered locus">AALP_Aa1g032100</name>
</gene>
<feature type="domain" description="Glutaredoxin" evidence="6">
    <location>
        <begin position="79"/>
        <end position="144"/>
    </location>
</feature>
<dbReference type="EMBL" id="CM002869">
    <property type="protein sequence ID" value="KFK42729.1"/>
    <property type="molecule type" value="Genomic_DNA"/>
</dbReference>
<evidence type="ECO:0000259" key="6">
    <source>
        <dbReference type="Pfam" id="PF00462"/>
    </source>
</evidence>
<dbReference type="InterPro" id="IPR036249">
    <property type="entry name" value="Thioredoxin-like_sf"/>
</dbReference>
<keyword evidence="4" id="KW-0676">Redox-active center</keyword>
<dbReference type="InterPro" id="IPR011905">
    <property type="entry name" value="GlrX-like_pln_2"/>
</dbReference>
<evidence type="ECO:0000256" key="4">
    <source>
        <dbReference type="ARBA" id="ARBA00023284"/>
    </source>
</evidence>
<dbReference type="NCBIfam" id="TIGR02189">
    <property type="entry name" value="GlrX-like_plant"/>
    <property type="match status" value="1"/>
</dbReference>
<comment type="subcellular location">
    <subcellularLocation>
        <location evidence="1">Cytoplasm</location>
    </subcellularLocation>
</comment>
<dbReference type="GO" id="GO:0005737">
    <property type="term" value="C:cytoplasm"/>
    <property type="evidence" value="ECO:0007669"/>
    <property type="project" value="UniProtKB-SubCell"/>
</dbReference>
<dbReference type="Gramene" id="KFK42729">
    <property type="protein sequence ID" value="KFK42729"/>
    <property type="gene ID" value="AALP_AA1G032100"/>
</dbReference>
<evidence type="ECO:0000256" key="5">
    <source>
        <dbReference type="SAM" id="MobiDB-lite"/>
    </source>
</evidence>
<evidence type="ECO:0000256" key="1">
    <source>
        <dbReference type="ARBA" id="ARBA00004496"/>
    </source>
</evidence>
<accession>A0A087HKS7</accession>
<name>A0A087HKS7_ARAAL</name>
<organism evidence="7 8">
    <name type="scientific">Arabis alpina</name>
    <name type="common">Alpine rock-cress</name>
    <dbReference type="NCBI Taxonomy" id="50452"/>
    <lineage>
        <taxon>Eukaryota</taxon>
        <taxon>Viridiplantae</taxon>
        <taxon>Streptophyta</taxon>
        <taxon>Embryophyta</taxon>
        <taxon>Tracheophyta</taxon>
        <taxon>Spermatophyta</taxon>
        <taxon>Magnoliopsida</taxon>
        <taxon>eudicotyledons</taxon>
        <taxon>Gunneridae</taxon>
        <taxon>Pentapetalae</taxon>
        <taxon>rosids</taxon>
        <taxon>malvids</taxon>
        <taxon>Brassicales</taxon>
        <taxon>Brassicaceae</taxon>
        <taxon>Arabideae</taxon>
        <taxon>Arabis</taxon>
    </lineage>
</organism>
<protein>
    <submittedName>
        <fullName evidence="7">Monothiol glutaredoxin-s13</fullName>
    </submittedName>
</protein>
<dbReference type="OMA" id="SWTNTIP"/>
<evidence type="ECO:0000313" key="7">
    <source>
        <dbReference type="EMBL" id="KFK42729.1"/>
    </source>
</evidence>
<evidence type="ECO:0000256" key="3">
    <source>
        <dbReference type="ARBA" id="ARBA00022490"/>
    </source>
</evidence>
<dbReference type="Gene3D" id="3.40.30.10">
    <property type="entry name" value="Glutaredoxin"/>
    <property type="match status" value="1"/>
</dbReference>
<sequence>MQKAIRPYESSWTNTIPGNSIFSPKNEDKPSSLSWLTSSSSSSSSSQKPSSLSWLTSSSQKPSLSTKKSRNVLVTENAVVVFARRGCCMGHVAKRLLLTHGVNPLVVEIDEEDYNNADNIIVSDLGENMINKEKLPVMFIGGKLFGGLENLMAAHINGDLVPTLRQAGALWL</sequence>
<dbReference type="InterPro" id="IPR002109">
    <property type="entry name" value="Glutaredoxin"/>
</dbReference>
<dbReference type="Proteomes" id="UP000029120">
    <property type="component" value="Chromosome 1"/>
</dbReference>
<keyword evidence="3" id="KW-0963">Cytoplasm</keyword>
<comment type="similarity">
    <text evidence="2">Belongs to the glutaredoxin family. CC-type subfamily.</text>
</comment>
<dbReference type="AlphaFoldDB" id="A0A087HKS7"/>
<feature type="region of interest" description="Disordered" evidence="5">
    <location>
        <begin position="1"/>
        <end position="68"/>
    </location>
</feature>
<feature type="compositionally biased region" description="Polar residues" evidence="5">
    <location>
        <begin position="10"/>
        <end position="23"/>
    </location>
</feature>
<dbReference type="PANTHER" id="PTHR10168">
    <property type="entry name" value="GLUTAREDOXIN"/>
    <property type="match status" value="1"/>
</dbReference>
<proteinExistence type="inferred from homology"/>
<feature type="compositionally biased region" description="Low complexity" evidence="5">
    <location>
        <begin position="31"/>
        <end position="66"/>
    </location>
</feature>
<dbReference type="Pfam" id="PF00462">
    <property type="entry name" value="Glutaredoxin"/>
    <property type="match status" value="1"/>
</dbReference>
<evidence type="ECO:0000313" key="8">
    <source>
        <dbReference type="Proteomes" id="UP000029120"/>
    </source>
</evidence>
<dbReference type="SUPFAM" id="SSF52833">
    <property type="entry name" value="Thioredoxin-like"/>
    <property type="match status" value="1"/>
</dbReference>
<dbReference type="eggNOG" id="KOG1752">
    <property type="taxonomic scope" value="Eukaryota"/>
</dbReference>
<dbReference type="OrthoDB" id="418495at2759"/>
<reference evidence="8" key="1">
    <citation type="journal article" date="2015" name="Nat. Plants">
        <title>Genome expansion of Arabis alpina linked with retrotransposition and reduced symmetric DNA methylation.</title>
        <authorList>
            <person name="Willing E.M."/>
            <person name="Rawat V."/>
            <person name="Mandakova T."/>
            <person name="Maumus F."/>
            <person name="James G.V."/>
            <person name="Nordstroem K.J."/>
            <person name="Becker C."/>
            <person name="Warthmann N."/>
            <person name="Chica C."/>
            <person name="Szarzynska B."/>
            <person name="Zytnicki M."/>
            <person name="Albani M.C."/>
            <person name="Kiefer C."/>
            <person name="Bergonzi S."/>
            <person name="Castaings L."/>
            <person name="Mateos J.L."/>
            <person name="Berns M.C."/>
            <person name="Bujdoso N."/>
            <person name="Piofczyk T."/>
            <person name="de Lorenzo L."/>
            <person name="Barrero-Sicilia C."/>
            <person name="Mateos I."/>
            <person name="Piednoel M."/>
            <person name="Hagmann J."/>
            <person name="Chen-Min-Tao R."/>
            <person name="Iglesias-Fernandez R."/>
            <person name="Schuster S.C."/>
            <person name="Alonso-Blanco C."/>
            <person name="Roudier F."/>
            <person name="Carbonero P."/>
            <person name="Paz-Ares J."/>
            <person name="Davis S.J."/>
            <person name="Pecinka A."/>
            <person name="Quesneville H."/>
            <person name="Colot V."/>
            <person name="Lysak M.A."/>
            <person name="Weigel D."/>
            <person name="Coupland G."/>
            <person name="Schneeberger K."/>
        </authorList>
    </citation>
    <scope>NUCLEOTIDE SEQUENCE [LARGE SCALE GENOMIC DNA]</scope>
    <source>
        <strain evidence="8">cv. Pajares</strain>
    </source>
</reference>
<dbReference type="PROSITE" id="PS51354">
    <property type="entry name" value="GLUTAREDOXIN_2"/>
    <property type="match status" value="1"/>
</dbReference>